<dbReference type="GO" id="GO:0003743">
    <property type="term" value="F:translation initiation factor activity"/>
    <property type="evidence" value="ECO:0007669"/>
    <property type="project" value="UniProtKB-KW"/>
</dbReference>
<organism evidence="11 12">
    <name type="scientific">Methanimicrococcus blatticola</name>
    <dbReference type="NCBI Taxonomy" id="91560"/>
    <lineage>
        <taxon>Archaea</taxon>
        <taxon>Methanobacteriati</taxon>
        <taxon>Methanobacteriota</taxon>
        <taxon>Stenosarchaea group</taxon>
        <taxon>Methanomicrobia</taxon>
        <taxon>Methanosarcinales</taxon>
        <taxon>Methanosarcinaceae</taxon>
        <taxon>Methanimicrococcus</taxon>
    </lineage>
</organism>
<dbReference type="PROSITE" id="PS50126">
    <property type="entry name" value="S1"/>
    <property type="match status" value="1"/>
</dbReference>
<keyword evidence="7" id="KW-0648">Protein biosynthesis</keyword>
<feature type="domain" description="S1 motif" evidence="10">
    <location>
        <begin position="10"/>
        <end position="81"/>
    </location>
</feature>
<dbReference type="GO" id="GO:0003723">
    <property type="term" value="F:RNA binding"/>
    <property type="evidence" value="ECO:0007669"/>
    <property type="project" value="UniProtKB-KW"/>
</dbReference>
<sequence length="266" mass="29883">MKSNDWPESGDYVVCNVTNVTDFGAYVELEEFKEKEGFIHISEIKAGWVKYVRDYIREGQKVVCKVLNIDKTRGHIDLSLKDVNEHQKRTKIQLWKNEQKAEKWIQIAAETIGFDDKMVEELYHEFVSEFGSAYSAFEEAAISGSAAFDGMSVDKKMIEAVVNVARENIKDAFVEIAGYVDLTTNAPDGIEVIREALKAAAEEVDEEEVRVEVTYVGSPRYRIKVVAPDYKKAEAVLKKASTASIKVITDAGGEGLFNRHIESVKS</sequence>
<evidence type="ECO:0000256" key="5">
    <source>
        <dbReference type="ARBA" id="ARBA00022540"/>
    </source>
</evidence>
<evidence type="ECO:0000256" key="8">
    <source>
        <dbReference type="ARBA" id="ARBA00030860"/>
    </source>
</evidence>
<evidence type="ECO:0000256" key="6">
    <source>
        <dbReference type="ARBA" id="ARBA00022884"/>
    </source>
</evidence>
<dbReference type="SUPFAM" id="SSF116742">
    <property type="entry name" value="eIF2alpha middle domain-like"/>
    <property type="match status" value="1"/>
</dbReference>
<dbReference type="AlphaFoldDB" id="A0A484F3V6"/>
<keyword evidence="12" id="KW-1185">Reference proteome</keyword>
<dbReference type="RefSeq" id="WP_133517942.1">
    <property type="nucleotide sequence ID" value="NZ_JAHDUW010000001.1"/>
</dbReference>
<dbReference type="FunFam" id="3.30.70.1130:FF:000002">
    <property type="entry name" value="Translation initiation factor 2 subunit alpha"/>
    <property type="match status" value="1"/>
</dbReference>
<dbReference type="SUPFAM" id="SSF50249">
    <property type="entry name" value="Nucleic acid-binding proteins"/>
    <property type="match status" value="1"/>
</dbReference>
<dbReference type="InterPro" id="IPR024054">
    <property type="entry name" value="TIF2_asu_middle_sf"/>
</dbReference>
<keyword evidence="6" id="KW-0694">RNA-binding</keyword>
<dbReference type="OrthoDB" id="84794at2157"/>
<dbReference type="CDD" id="cd04452">
    <property type="entry name" value="S1_IF2_alpha"/>
    <property type="match status" value="1"/>
</dbReference>
<accession>A0A484F3V6</accession>
<dbReference type="FunFam" id="2.40.50.140:FF:000015">
    <property type="entry name" value="Eukaryotic translation initiation factor 2 subunit alpha"/>
    <property type="match status" value="1"/>
</dbReference>
<dbReference type="GO" id="GO:0043022">
    <property type="term" value="F:ribosome binding"/>
    <property type="evidence" value="ECO:0007669"/>
    <property type="project" value="TreeGrafter"/>
</dbReference>
<evidence type="ECO:0000256" key="9">
    <source>
        <dbReference type="ARBA" id="ARBA00033333"/>
    </source>
</evidence>
<evidence type="ECO:0000313" key="12">
    <source>
        <dbReference type="Proteomes" id="UP000294855"/>
    </source>
</evidence>
<dbReference type="PANTHER" id="PTHR10602">
    <property type="entry name" value="EUKARYOTIC TRANSLATION INITIATION FACTOR 2 SUBUNIT 1"/>
    <property type="match status" value="1"/>
</dbReference>
<dbReference type="Pfam" id="PF00575">
    <property type="entry name" value="S1"/>
    <property type="match status" value="1"/>
</dbReference>
<evidence type="ECO:0000256" key="1">
    <source>
        <dbReference type="ARBA" id="ARBA00003323"/>
    </source>
</evidence>
<dbReference type="InterPro" id="IPR011488">
    <property type="entry name" value="TIF_2_asu"/>
</dbReference>
<protein>
    <recommendedName>
        <fullName evidence="4">Translation initiation factor 2 subunit alpha</fullName>
    </recommendedName>
    <alternativeName>
        <fullName evidence="8">aIF2-alpha</fullName>
    </alternativeName>
    <alternativeName>
        <fullName evidence="9">eIF-2-alpha</fullName>
    </alternativeName>
</protein>
<dbReference type="SUPFAM" id="SSF110993">
    <property type="entry name" value="eIF-2-alpha, C-terminal domain"/>
    <property type="match status" value="1"/>
</dbReference>
<dbReference type="Gene3D" id="1.10.150.190">
    <property type="entry name" value="Translation initiation factor 2, subunit 1, domain 2"/>
    <property type="match status" value="1"/>
</dbReference>
<evidence type="ECO:0000256" key="4">
    <source>
        <dbReference type="ARBA" id="ARBA00013678"/>
    </source>
</evidence>
<dbReference type="InterPro" id="IPR044126">
    <property type="entry name" value="S1_IF2_alpha"/>
</dbReference>
<dbReference type="Pfam" id="PF07541">
    <property type="entry name" value="EIF_2_alpha"/>
    <property type="match status" value="1"/>
</dbReference>
<evidence type="ECO:0000313" key="11">
    <source>
        <dbReference type="EMBL" id="TDQ67949.1"/>
    </source>
</evidence>
<dbReference type="Proteomes" id="UP000294855">
    <property type="component" value="Unassembled WGS sequence"/>
</dbReference>
<dbReference type="InterPro" id="IPR003029">
    <property type="entry name" value="S1_domain"/>
</dbReference>
<name>A0A484F3V6_9EURY</name>
<gene>
    <name evidence="11" type="ORF">C7391_1503</name>
</gene>
<dbReference type="PANTHER" id="PTHR10602:SF0">
    <property type="entry name" value="EUKARYOTIC TRANSLATION INITIATION FACTOR 2 SUBUNIT 1"/>
    <property type="match status" value="1"/>
</dbReference>
<comment type="similarity">
    <text evidence="2">Belongs to the eIF-2-alpha family.</text>
</comment>
<dbReference type="EMBL" id="SNYS01000010">
    <property type="protein sequence ID" value="TDQ67949.1"/>
    <property type="molecule type" value="Genomic_DNA"/>
</dbReference>
<dbReference type="InterPro" id="IPR012340">
    <property type="entry name" value="NA-bd_OB-fold"/>
</dbReference>
<reference evidence="11 12" key="1">
    <citation type="submission" date="2019-03" db="EMBL/GenBank/DDBJ databases">
        <title>Genomic Encyclopedia of Type Strains, Phase IV (KMG-IV): sequencing the most valuable type-strain genomes for metagenomic binning, comparative biology and taxonomic classification.</title>
        <authorList>
            <person name="Goeker M."/>
        </authorList>
    </citation>
    <scope>NUCLEOTIDE SEQUENCE [LARGE SCALE GENOMIC DNA]</scope>
    <source>
        <strain evidence="11 12">DSM 13328</strain>
    </source>
</reference>
<dbReference type="SMART" id="SM00316">
    <property type="entry name" value="S1"/>
    <property type="match status" value="1"/>
</dbReference>
<comment type="subunit">
    <text evidence="3">Heterotrimer composed of an alpha, a beta and a gamma chain.</text>
</comment>
<dbReference type="InterPro" id="IPR024055">
    <property type="entry name" value="TIF2_asu_C"/>
</dbReference>
<keyword evidence="5 11" id="KW-0396">Initiation factor</keyword>
<dbReference type="NCBIfam" id="NF003064">
    <property type="entry name" value="PRK03987.1-4"/>
    <property type="match status" value="1"/>
</dbReference>
<proteinExistence type="inferred from homology"/>
<comment type="function">
    <text evidence="1">eIF-2 functions in the early steps of protein synthesis by forming a ternary complex with GTP and initiator tRNA.</text>
</comment>
<evidence type="ECO:0000259" key="10">
    <source>
        <dbReference type="PROSITE" id="PS50126"/>
    </source>
</evidence>
<evidence type="ECO:0000256" key="3">
    <source>
        <dbReference type="ARBA" id="ARBA00011243"/>
    </source>
</evidence>
<dbReference type="Gene3D" id="3.30.70.1130">
    <property type="entry name" value="EIF_2_alpha"/>
    <property type="match status" value="1"/>
</dbReference>
<comment type="caution">
    <text evidence="11">The sequence shown here is derived from an EMBL/GenBank/DDBJ whole genome shotgun (WGS) entry which is preliminary data.</text>
</comment>
<dbReference type="Gene3D" id="2.40.50.140">
    <property type="entry name" value="Nucleic acid-binding proteins"/>
    <property type="match status" value="1"/>
</dbReference>
<evidence type="ECO:0000256" key="2">
    <source>
        <dbReference type="ARBA" id="ARBA00007223"/>
    </source>
</evidence>
<evidence type="ECO:0000256" key="7">
    <source>
        <dbReference type="ARBA" id="ARBA00022917"/>
    </source>
</evidence>